<organism evidence="7 8">
    <name type="scientific">Stieleria marina</name>
    <dbReference type="NCBI Taxonomy" id="1930275"/>
    <lineage>
        <taxon>Bacteria</taxon>
        <taxon>Pseudomonadati</taxon>
        <taxon>Planctomycetota</taxon>
        <taxon>Planctomycetia</taxon>
        <taxon>Pirellulales</taxon>
        <taxon>Pirellulaceae</taxon>
        <taxon>Stieleria</taxon>
    </lineage>
</organism>
<dbReference type="GO" id="GO:0140662">
    <property type="term" value="F:ATP-dependent protein folding chaperone"/>
    <property type="evidence" value="ECO:0007669"/>
    <property type="project" value="InterPro"/>
</dbReference>
<keyword evidence="3 5" id="KW-0067">ATP-binding</keyword>
<evidence type="ECO:0000313" key="8">
    <source>
        <dbReference type="Proteomes" id="UP000319817"/>
    </source>
</evidence>
<dbReference type="CDD" id="cd24029">
    <property type="entry name" value="ASKHA_NBD_HSP70_DnaK_HscA_HscC"/>
    <property type="match status" value="1"/>
</dbReference>
<dbReference type="Gene3D" id="3.30.420.40">
    <property type="match status" value="2"/>
</dbReference>
<gene>
    <name evidence="7" type="primary">dnaK_1</name>
    <name evidence="7" type="ORF">K239x_16800</name>
</gene>
<dbReference type="InterPro" id="IPR018181">
    <property type="entry name" value="Heat_shock_70_CS"/>
</dbReference>
<dbReference type="PROSITE" id="PS00297">
    <property type="entry name" value="HSP70_1"/>
    <property type="match status" value="1"/>
</dbReference>
<feature type="compositionally biased region" description="Basic residues" evidence="6">
    <location>
        <begin position="582"/>
        <end position="597"/>
    </location>
</feature>
<dbReference type="Pfam" id="PF00012">
    <property type="entry name" value="HSP70"/>
    <property type="match status" value="1"/>
</dbReference>
<dbReference type="Proteomes" id="UP000319817">
    <property type="component" value="Chromosome"/>
</dbReference>
<feature type="compositionally biased region" description="Basic and acidic residues" evidence="6">
    <location>
        <begin position="639"/>
        <end position="656"/>
    </location>
</feature>
<name>A0A517NRH7_9BACT</name>
<dbReference type="InterPro" id="IPR043129">
    <property type="entry name" value="ATPase_NBD"/>
</dbReference>
<dbReference type="FunFam" id="3.90.640.10:FF:000003">
    <property type="entry name" value="Molecular chaperone DnaK"/>
    <property type="match status" value="1"/>
</dbReference>
<dbReference type="Gene3D" id="3.90.640.10">
    <property type="entry name" value="Actin, Chain A, domain 4"/>
    <property type="match status" value="1"/>
</dbReference>
<dbReference type="GO" id="GO:0005524">
    <property type="term" value="F:ATP binding"/>
    <property type="evidence" value="ECO:0007669"/>
    <property type="project" value="UniProtKB-KW"/>
</dbReference>
<comment type="similarity">
    <text evidence="1 5">Belongs to the heat shock protein 70 family.</text>
</comment>
<dbReference type="Gene3D" id="2.60.34.10">
    <property type="entry name" value="Substrate Binding Domain Of DNAk, Chain A, domain 1"/>
    <property type="match status" value="1"/>
</dbReference>
<feature type="region of interest" description="Disordered" evidence="6">
    <location>
        <begin position="510"/>
        <end position="657"/>
    </location>
</feature>
<dbReference type="FunFam" id="3.30.420.40:FF:000545">
    <property type="entry name" value="Endoplasmic reticulum chaperone BiP"/>
    <property type="match status" value="1"/>
</dbReference>
<evidence type="ECO:0000256" key="3">
    <source>
        <dbReference type="ARBA" id="ARBA00022840"/>
    </source>
</evidence>
<evidence type="ECO:0000256" key="4">
    <source>
        <dbReference type="ARBA" id="ARBA00023186"/>
    </source>
</evidence>
<dbReference type="InterPro" id="IPR013126">
    <property type="entry name" value="Hsp_70_fam"/>
</dbReference>
<accession>A0A517NRH7</accession>
<dbReference type="RefSeq" id="WP_145417324.1">
    <property type="nucleotide sequence ID" value="NZ_CP036526.1"/>
</dbReference>
<proteinExistence type="inferred from homology"/>
<feature type="compositionally biased region" description="Basic and acidic residues" evidence="6">
    <location>
        <begin position="562"/>
        <end position="574"/>
    </location>
</feature>
<keyword evidence="4" id="KW-0143">Chaperone</keyword>
<feature type="compositionally biased region" description="Low complexity" evidence="6">
    <location>
        <begin position="718"/>
        <end position="728"/>
    </location>
</feature>
<dbReference type="PROSITE" id="PS00329">
    <property type="entry name" value="HSP70_2"/>
    <property type="match status" value="1"/>
</dbReference>
<evidence type="ECO:0000256" key="2">
    <source>
        <dbReference type="ARBA" id="ARBA00022741"/>
    </source>
</evidence>
<evidence type="ECO:0000313" key="7">
    <source>
        <dbReference type="EMBL" id="QDT09730.1"/>
    </source>
</evidence>
<dbReference type="SUPFAM" id="SSF53067">
    <property type="entry name" value="Actin-like ATPase domain"/>
    <property type="match status" value="2"/>
</dbReference>
<keyword evidence="8" id="KW-1185">Reference proteome</keyword>
<dbReference type="SUPFAM" id="SSF100920">
    <property type="entry name" value="Heat shock protein 70kD (HSP70), peptide-binding domain"/>
    <property type="match status" value="1"/>
</dbReference>
<evidence type="ECO:0000256" key="6">
    <source>
        <dbReference type="SAM" id="MobiDB-lite"/>
    </source>
</evidence>
<dbReference type="EMBL" id="CP036526">
    <property type="protein sequence ID" value="QDT09730.1"/>
    <property type="molecule type" value="Genomic_DNA"/>
</dbReference>
<keyword evidence="2 5" id="KW-0547">Nucleotide-binding</keyword>
<feature type="region of interest" description="Disordered" evidence="6">
    <location>
        <begin position="677"/>
        <end position="728"/>
    </location>
</feature>
<dbReference type="AlphaFoldDB" id="A0A517NRH7"/>
<dbReference type="PRINTS" id="PR00301">
    <property type="entry name" value="HEATSHOCK70"/>
</dbReference>
<evidence type="ECO:0000256" key="1">
    <source>
        <dbReference type="ARBA" id="ARBA00007381"/>
    </source>
</evidence>
<dbReference type="InterPro" id="IPR029047">
    <property type="entry name" value="HSP70_peptide-bd_sf"/>
</dbReference>
<evidence type="ECO:0000256" key="5">
    <source>
        <dbReference type="RuleBase" id="RU003322"/>
    </source>
</evidence>
<protein>
    <submittedName>
        <fullName evidence="7">Chaperone protein DnaK</fullName>
    </submittedName>
</protein>
<dbReference type="PANTHER" id="PTHR19375">
    <property type="entry name" value="HEAT SHOCK PROTEIN 70KDA"/>
    <property type="match status" value="1"/>
</dbReference>
<sequence length="728" mass="78601">MSKSNTPAAIGIDLGTTFSAVAFLDNRGRPETIRSAEGDMTTPSAVFFDRKNPIVGTEAVEAGMIEPERLAQYAKRDVGEAAYEKTIRGETFPPEVIQALILKKLKADAELKLGEITKAVVTVPAFFNEPCRKATQDAGRLAGLDVLDIINEPTAAAITYGIQQGFLTESGRSKELERVLVYDLGGGTFDVTVMEIQDAKYNTLATAGDVYLGGIDWDRRIVDFIAEAFHSQHGIDPRDDMRGEQELVRKANQAKHALTQRESVSISFAFQDKRLRIELTQAEFAKLTEDLVERTLMTVQLVLDDAKIGWSDLTRLILVGGSTRMPMIRDELHRLSGIELDRSLSPDEAVSHGAALYAGMLIGAPDGDHANISVTNVNSNDLGILAVDPKTSTPRRQIMIPRNSSLPAQKRTLFRTHSDNQINVKIVVVEGGDDKGVNATNIGKCIVDNLPPELPKGTQVDVRFDYGQDGRLTVSATLPAVDRKVQMTLDRAAGLSDKQIESWKQRIADGLADPPELPQDDSEQPQASTARAKQEKPTIAKAIVVSKATKTAPKTGINIQLKTDDTDASPEPKGKTTAGKPNSKKPSPKRPIVKRPAPKNAAQESAVSDSEAGKPTIKKPTLQKPVVKKPTIKQPAAKATEHQDSVAKAVSTDKKKAVVPAPKLKVDALPTTAKIKAKPGEPDFSKLMGLGGESKRASTKPGVPVIITTNGKDKTKTKTASPKKSSDQ</sequence>
<reference evidence="7 8" key="1">
    <citation type="submission" date="2019-02" db="EMBL/GenBank/DDBJ databases">
        <title>Deep-cultivation of Planctomycetes and their phenomic and genomic characterization uncovers novel biology.</title>
        <authorList>
            <person name="Wiegand S."/>
            <person name="Jogler M."/>
            <person name="Boedeker C."/>
            <person name="Pinto D."/>
            <person name="Vollmers J."/>
            <person name="Rivas-Marin E."/>
            <person name="Kohn T."/>
            <person name="Peeters S.H."/>
            <person name="Heuer A."/>
            <person name="Rast P."/>
            <person name="Oberbeckmann S."/>
            <person name="Bunk B."/>
            <person name="Jeske O."/>
            <person name="Meyerdierks A."/>
            <person name="Storesund J.E."/>
            <person name="Kallscheuer N."/>
            <person name="Luecker S."/>
            <person name="Lage O.M."/>
            <person name="Pohl T."/>
            <person name="Merkel B.J."/>
            <person name="Hornburger P."/>
            <person name="Mueller R.-W."/>
            <person name="Bruemmer F."/>
            <person name="Labrenz M."/>
            <person name="Spormann A.M."/>
            <person name="Op den Camp H."/>
            <person name="Overmann J."/>
            <person name="Amann R."/>
            <person name="Jetten M.S.M."/>
            <person name="Mascher T."/>
            <person name="Medema M.H."/>
            <person name="Devos D.P."/>
            <person name="Kaster A.-K."/>
            <person name="Ovreas L."/>
            <person name="Rohde M."/>
            <person name="Galperin M.Y."/>
            <person name="Jogler C."/>
        </authorList>
    </citation>
    <scope>NUCLEOTIDE SEQUENCE [LARGE SCALE GENOMIC DNA]</scope>
    <source>
        <strain evidence="7 8">K23_9</strain>
    </source>
</reference>
<dbReference type="OrthoDB" id="9766019at2"/>
<dbReference type="PROSITE" id="PS01036">
    <property type="entry name" value="HSP70_3"/>
    <property type="match status" value="1"/>
</dbReference>